<reference evidence="1 2" key="1">
    <citation type="submission" date="2024-03" db="EMBL/GenBank/DDBJ databases">
        <title>Adaptation during the transition from Ophiocordyceps entomopathogen to insect associate is accompanied by gene loss and intensified selection.</title>
        <authorList>
            <person name="Ward C.M."/>
            <person name="Onetto C.A."/>
            <person name="Borneman A.R."/>
        </authorList>
    </citation>
    <scope>NUCLEOTIDE SEQUENCE [LARGE SCALE GENOMIC DNA]</scope>
    <source>
        <strain evidence="1">AWRI1</strain>
        <tissue evidence="1">Single Adult Female</tissue>
    </source>
</reference>
<keyword evidence="2" id="KW-1185">Reference proteome</keyword>
<sequence>MRSDFSTVHDFKRGVVNVRGECGLQNERTISNFRTERIGLFQNRFVNSAKGIRQKIDAKSLTSSSSYETPKYPTSNYRQITKGRIAGNLLVLSQAVSLQIQQSPTSDGTLT</sequence>
<evidence type="ECO:0000313" key="1">
    <source>
        <dbReference type="EMBL" id="KAK7602324.1"/>
    </source>
</evidence>
<evidence type="ECO:0000313" key="2">
    <source>
        <dbReference type="Proteomes" id="UP001367676"/>
    </source>
</evidence>
<protein>
    <submittedName>
        <fullName evidence="1">Uncharacterized protein</fullName>
    </submittedName>
</protein>
<dbReference type="AlphaFoldDB" id="A0AAN9TZT4"/>
<accession>A0AAN9TZT4</accession>
<organism evidence="1 2">
    <name type="scientific">Parthenolecanium corni</name>
    <dbReference type="NCBI Taxonomy" id="536013"/>
    <lineage>
        <taxon>Eukaryota</taxon>
        <taxon>Metazoa</taxon>
        <taxon>Ecdysozoa</taxon>
        <taxon>Arthropoda</taxon>
        <taxon>Hexapoda</taxon>
        <taxon>Insecta</taxon>
        <taxon>Pterygota</taxon>
        <taxon>Neoptera</taxon>
        <taxon>Paraneoptera</taxon>
        <taxon>Hemiptera</taxon>
        <taxon>Sternorrhyncha</taxon>
        <taxon>Coccoidea</taxon>
        <taxon>Coccidae</taxon>
        <taxon>Parthenolecanium</taxon>
    </lineage>
</organism>
<proteinExistence type="predicted"/>
<gene>
    <name evidence="1" type="ORF">V9T40_007913</name>
</gene>
<dbReference type="Proteomes" id="UP001367676">
    <property type="component" value="Unassembled WGS sequence"/>
</dbReference>
<name>A0AAN9TZT4_9HEMI</name>
<comment type="caution">
    <text evidence="1">The sequence shown here is derived from an EMBL/GenBank/DDBJ whole genome shotgun (WGS) entry which is preliminary data.</text>
</comment>
<dbReference type="EMBL" id="JBBCAQ010000008">
    <property type="protein sequence ID" value="KAK7602324.1"/>
    <property type="molecule type" value="Genomic_DNA"/>
</dbReference>